<dbReference type="Pfam" id="PF06782">
    <property type="entry name" value="UPF0236"/>
    <property type="match status" value="1"/>
</dbReference>
<dbReference type="InterPro" id="IPR009620">
    <property type="entry name" value="UPF0236"/>
</dbReference>
<proteinExistence type="inferred from homology"/>
<evidence type="ECO:0000256" key="2">
    <source>
        <dbReference type="SAM" id="MobiDB-lite"/>
    </source>
</evidence>
<comment type="similarity">
    <text evidence="1">Belongs to the UPF0236 family.</text>
</comment>
<evidence type="ECO:0008006" key="5">
    <source>
        <dbReference type="Google" id="ProtNLM"/>
    </source>
</evidence>
<evidence type="ECO:0000313" key="3">
    <source>
        <dbReference type="EMBL" id="NEG90656.1"/>
    </source>
</evidence>
<keyword evidence="4" id="KW-1185">Reference proteome</keyword>
<reference evidence="3 4" key="1">
    <citation type="submission" date="2019-10" db="EMBL/GenBank/DDBJ databases">
        <title>Bifidobacterium from non-human primates.</title>
        <authorList>
            <person name="Modesto M."/>
        </authorList>
    </citation>
    <scope>NUCLEOTIDE SEQUENCE [LARGE SCALE GENOMIC DNA]</scope>
    <source>
        <strain evidence="3 4">TRE17</strain>
    </source>
</reference>
<protein>
    <recommendedName>
        <fullName evidence="5">ISLre2 family transposase</fullName>
    </recommendedName>
</protein>
<dbReference type="Proteomes" id="UP000469194">
    <property type="component" value="Unassembled WGS sequence"/>
</dbReference>
<comment type="caution">
    <text evidence="3">The sequence shown here is derived from an EMBL/GenBank/DDBJ whole genome shotgun (WGS) entry which is preliminary data.</text>
</comment>
<feature type="compositionally biased region" description="Basic residues" evidence="2">
    <location>
        <begin position="504"/>
        <end position="514"/>
    </location>
</feature>
<feature type="region of interest" description="Disordered" evidence="2">
    <location>
        <begin position="450"/>
        <end position="514"/>
    </location>
</feature>
<organism evidence="3 4">
    <name type="scientific">Bifidobacterium aerophilum</name>
    <dbReference type="NCBI Taxonomy" id="1798155"/>
    <lineage>
        <taxon>Bacteria</taxon>
        <taxon>Bacillati</taxon>
        <taxon>Actinomycetota</taxon>
        <taxon>Actinomycetes</taxon>
        <taxon>Bifidobacteriales</taxon>
        <taxon>Bifidobacteriaceae</taxon>
        <taxon>Bifidobacterium</taxon>
    </lineage>
</organism>
<name>A0A6N9Z8A5_9BIFI</name>
<gene>
    <name evidence="3" type="ORF">GFD25_11860</name>
</gene>
<dbReference type="EMBL" id="WHZW01000047">
    <property type="protein sequence ID" value="NEG90656.1"/>
    <property type="molecule type" value="Genomic_DNA"/>
</dbReference>
<dbReference type="AlphaFoldDB" id="A0A6N9Z8A5"/>
<accession>A0A6N9Z8A5</accession>
<evidence type="ECO:0000256" key="1">
    <source>
        <dbReference type="ARBA" id="ARBA00006539"/>
    </source>
</evidence>
<dbReference type="RefSeq" id="WP_163233115.1">
    <property type="nucleotide sequence ID" value="NZ_WHZW01000047.1"/>
</dbReference>
<sequence length="514" mass="55841">MSKSTNVSVSMSPSCARAWRRLEKSFAGDEAMLPVMVRGLADAWDDSATAIGEASDALDLESRSVAPFTRLSLAALGARLTARDDEIFRSRDRTLKTTGRGPKRLLTIAGTVEFRVRRYRDADGAPRYPLFEDTGICMPREKASRGLKAFVASMACEQAYRPAAAHVAVFSGEPVSPAAVKDAIESCAAPLAALAEDASLRRLNGEIVGTERTPTLFMEADGVYCHLQRTKAMKRANAPKWAQVRDAKAYEGKDPDNANRCRNPLVYAAVEDGVTFADRLAGLVNMKWDLSDVKQSYWGCDGEKAYRDIGELVKADATGVMDRWHLNDKTRKLAPRPLVAPILTAIDAIRPDLALKAISDWMSMAAHECAGRESGRFGKAMEQLTELYKYIASNRMRIVDASLGTMEATNAHVVCARTKHTGLAWSVAGLDSMVRCRAALATDGGLTLRPAPCTPGGGRPSGHVTLEQTDDYKRKPPLSAARANRMTDGKGHAAKQARIATAGNRKRSARRSAR</sequence>
<evidence type="ECO:0000313" key="4">
    <source>
        <dbReference type="Proteomes" id="UP000469194"/>
    </source>
</evidence>